<keyword evidence="11" id="KW-1185">Reference proteome</keyword>
<dbReference type="InterPro" id="IPR000152">
    <property type="entry name" value="EGF-type_Asp/Asn_hydroxyl_site"/>
</dbReference>
<keyword evidence="7" id="KW-0325">Glycoprotein</keyword>
<keyword evidence="4" id="KW-0732">Signal</keyword>
<keyword evidence="2" id="KW-0964">Secreted</keyword>
<feature type="domain" description="EGF-like" evidence="8">
    <location>
        <begin position="800"/>
        <end position="811"/>
    </location>
</feature>
<comment type="subcellular location">
    <subcellularLocation>
        <location evidence="1">Secreted</location>
    </subcellularLocation>
</comment>
<dbReference type="InterPro" id="IPR009030">
    <property type="entry name" value="Growth_fac_rcpt_cys_sf"/>
</dbReference>
<evidence type="ECO:0000259" key="9">
    <source>
        <dbReference type="PROSITE" id="PS01186"/>
    </source>
</evidence>
<dbReference type="SUPFAM" id="SSF57196">
    <property type="entry name" value="EGF/Laminin"/>
    <property type="match status" value="1"/>
</dbReference>
<evidence type="ECO:0000256" key="6">
    <source>
        <dbReference type="ARBA" id="ARBA00023157"/>
    </source>
</evidence>
<dbReference type="InterPro" id="IPR018097">
    <property type="entry name" value="EGF_Ca-bd_CS"/>
</dbReference>
<evidence type="ECO:0000256" key="2">
    <source>
        <dbReference type="ARBA" id="ARBA00022525"/>
    </source>
</evidence>
<dbReference type="Pfam" id="PF12662">
    <property type="entry name" value="cEGF"/>
    <property type="match status" value="1"/>
</dbReference>
<dbReference type="GO" id="GO:0005576">
    <property type="term" value="C:extracellular region"/>
    <property type="evidence" value="ECO:0007669"/>
    <property type="project" value="UniProtKB-SubCell"/>
</dbReference>
<dbReference type="PROSITE" id="PS00022">
    <property type="entry name" value="EGF_1"/>
    <property type="match status" value="1"/>
</dbReference>
<gene>
    <name evidence="10" type="ORF">QTP70_023267</name>
</gene>
<evidence type="ECO:0000256" key="3">
    <source>
        <dbReference type="ARBA" id="ARBA00022536"/>
    </source>
</evidence>
<comment type="caution">
    <text evidence="10">The sequence shown here is derived from an EMBL/GenBank/DDBJ whole genome shotgun (WGS) entry which is preliminary data.</text>
</comment>
<dbReference type="SMART" id="SM00179">
    <property type="entry name" value="EGF_CA"/>
    <property type="match status" value="7"/>
</dbReference>
<evidence type="ECO:0000259" key="8">
    <source>
        <dbReference type="PROSITE" id="PS00022"/>
    </source>
</evidence>
<sequence length="904" mass="98094">QPTLQPTGRCTAWSCRRFINVVRVWTQRGEETGCLHMAHDYVLQTPALMEAGFAHTGDQVCECPSGFQGTRCQYDVNECEKSNGGCEGKCCNTIGSFYCKCPEGSTLGPDDKTCQDVDECDEMNGGCQQNCVNTLGSYYCECGVGFRIHADARTCIAVNSCAVKNGGCEQKCLDLGNEHYRCECRPQYQLKSDGKHCESVIMEFQNAAFRPGYTLASDRRRCDDVDECVSGRTGCAHGCVNTQGSSRCVCNPGFELGVDGKQCYRIEMEIVNGCEKDNGGCAHHCEHTNIGPVCSCNRGYQLADDLRMCIDTDECETEESCCHHDCKNYPGGYECSCKPGYTLGSDGCECKDVNECLLETSGCNHYCINIPGSYECFCREGFRLENNQHTCIPLYESDLEPEEEDDSEVDEQLEVLRLPDLLFRRPPQLLQYTAALHTPYDTDDTHTPYSGHTRSREQRGELTMISKIITVVCVQRKETAVCVQQAGPASPATRDVLRAFSGRSVGGDVTAPIMDAVTVCMEAVSVLLDCMEDFVICRVPGGRSALDVHTTVTVFRRIHSDATARTGRVTANLGTTAAAARQNVVLAFTALIAESIVTVLAVHHVTQKWENVKKNVLLGFMERNANWDTQGTTALKCVLLDFGVLPVPVCASAVTVQCPVRPAVGAVSCHPGYTGERCEHKCPEHSYGPQCECVCVNGVCDHISGACNCNTRLDGDMLGGSTAEPPHPAQVQSDRALTIKPTNAKVLTFQKRPRESREGTYGPDCKKAMPDAQQAATVKTALRCVCGGEGGQCHPVTGRCNCTSGRTGHSCQEVCPRGRYGAQCRGVCACVNGGVCDQLTEPADVDWAAPEHAVRKNVSQAGMELTANRSVCVRIMGHVTALQAPAPVHMDTTVPPANTVRGCV</sequence>
<protein>
    <recommendedName>
        <fullName evidence="8 9">EGF-like domain-containing protein</fullName>
    </recommendedName>
</protein>
<evidence type="ECO:0000256" key="5">
    <source>
        <dbReference type="ARBA" id="ARBA00022737"/>
    </source>
</evidence>
<dbReference type="FunFam" id="2.10.25.10:FF:000037">
    <property type="entry name" value="Signal peptide, CUB domain and EGF-like domain-containing 2"/>
    <property type="match status" value="1"/>
</dbReference>
<dbReference type="InterPro" id="IPR001881">
    <property type="entry name" value="EGF-like_Ca-bd_dom"/>
</dbReference>
<feature type="domain" description="EGF-like" evidence="9">
    <location>
        <begin position="248"/>
        <end position="263"/>
    </location>
</feature>
<dbReference type="PROSITE" id="PS01187">
    <property type="entry name" value="EGF_CA"/>
    <property type="match status" value="2"/>
</dbReference>
<dbReference type="SMART" id="SM00181">
    <property type="entry name" value="EGF"/>
    <property type="match status" value="8"/>
</dbReference>
<dbReference type="InterPro" id="IPR052080">
    <property type="entry name" value="vWF_C/EGF_Fibrillin"/>
</dbReference>
<dbReference type="FunFam" id="2.10.25.10:FF:000240">
    <property type="entry name" value="Vitamin K-dependent protein S"/>
    <property type="match status" value="1"/>
</dbReference>
<keyword evidence="6" id="KW-1015">Disulfide bond</keyword>
<dbReference type="SUPFAM" id="SSF57184">
    <property type="entry name" value="Growth factor receptor domain"/>
    <property type="match status" value="2"/>
</dbReference>
<feature type="non-terminal residue" evidence="10">
    <location>
        <position position="904"/>
    </location>
</feature>
<evidence type="ECO:0000256" key="7">
    <source>
        <dbReference type="ARBA" id="ARBA00023180"/>
    </source>
</evidence>
<dbReference type="GO" id="GO:0005509">
    <property type="term" value="F:calcium ion binding"/>
    <property type="evidence" value="ECO:0007669"/>
    <property type="project" value="InterPro"/>
</dbReference>
<evidence type="ECO:0000256" key="4">
    <source>
        <dbReference type="ARBA" id="ARBA00022729"/>
    </source>
</evidence>
<dbReference type="Gene3D" id="2.10.25.10">
    <property type="entry name" value="Laminin"/>
    <property type="match status" value="7"/>
</dbReference>
<dbReference type="Pfam" id="PF07645">
    <property type="entry name" value="EGF_CA"/>
    <property type="match status" value="3"/>
</dbReference>
<evidence type="ECO:0000313" key="10">
    <source>
        <dbReference type="EMBL" id="KAK3531482.1"/>
    </source>
</evidence>
<dbReference type="PANTHER" id="PTHR47333:SF4">
    <property type="entry name" value="EGF-LIKE DOMAIN-CONTAINING PROTEIN"/>
    <property type="match status" value="1"/>
</dbReference>
<evidence type="ECO:0000313" key="11">
    <source>
        <dbReference type="Proteomes" id="UP001274896"/>
    </source>
</evidence>
<dbReference type="Pfam" id="PF14670">
    <property type="entry name" value="FXa_inhibition"/>
    <property type="match status" value="2"/>
</dbReference>
<reference evidence="10" key="1">
    <citation type="submission" date="2023-06" db="EMBL/GenBank/DDBJ databases">
        <title>Male Hemibagrus guttatus genome.</title>
        <authorList>
            <person name="Bian C."/>
        </authorList>
    </citation>
    <scope>NUCLEOTIDE SEQUENCE</scope>
    <source>
        <strain evidence="10">Male_cb2023</strain>
        <tissue evidence="10">Muscle</tissue>
    </source>
</reference>
<name>A0AAE0V1V8_9TELE</name>
<dbReference type="EMBL" id="JAUCMX010000011">
    <property type="protein sequence ID" value="KAK3531482.1"/>
    <property type="molecule type" value="Genomic_DNA"/>
</dbReference>
<dbReference type="AlphaFoldDB" id="A0AAE0V1V8"/>
<dbReference type="FunFam" id="2.10.25.10:FF:000119">
    <property type="entry name" value="vitamin K-dependent protein S"/>
    <property type="match status" value="1"/>
</dbReference>
<feature type="domain" description="EGF-like" evidence="9">
    <location>
        <begin position="61"/>
        <end position="72"/>
    </location>
</feature>
<dbReference type="InterPro" id="IPR049883">
    <property type="entry name" value="NOTCH1_EGF-like"/>
</dbReference>
<proteinExistence type="predicted"/>
<feature type="domain" description="EGF-like" evidence="9">
    <location>
        <begin position="140"/>
        <end position="155"/>
    </location>
</feature>
<dbReference type="PANTHER" id="PTHR47333">
    <property type="entry name" value="VON WILLEBRAND FACTOR C AND EGF DOMAIN-CONTAINING PROTEIN"/>
    <property type="match status" value="1"/>
</dbReference>
<organism evidence="10 11">
    <name type="scientific">Hemibagrus guttatus</name>
    <dbReference type="NCBI Taxonomy" id="175788"/>
    <lineage>
        <taxon>Eukaryota</taxon>
        <taxon>Metazoa</taxon>
        <taxon>Chordata</taxon>
        <taxon>Craniata</taxon>
        <taxon>Vertebrata</taxon>
        <taxon>Euteleostomi</taxon>
        <taxon>Actinopterygii</taxon>
        <taxon>Neopterygii</taxon>
        <taxon>Teleostei</taxon>
        <taxon>Ostariophysi</taxon>
        <taxon>Siluriformes</taxon>
        <taxon>Bagridae</taxon>
        <taxon>Hemibagrus</taxon>
    </lineage>
</organism>
<dbReference type="PROSITE" id="PS01186">
    <property type="entry name" value="EGF_2"/>
    <property type="match status" value="3"/>
</dbReference>
<accession>A0AAE0V1V8</accession>
<keyword evidence="5" id="KW-0677">Repeat</keyword>
<dbReference type="CDD" id="cd00054">
    <property type="entry name" value="EGF_CA"/>
    <property type="match status" value="1"/>
</dbReference>
<keyword evidence="3" id="KW-0245">EGF-like domain</keyword>
<dbReference type="PROSITE" id="PS00010">
    <property type="entry name" value="ASX_HYDROXYL"/>
    <property type="match status" value="2"/>
</dbReference>
<evidence type="ECO:0000256" key="1">
    <source>
        <dbReference type="ARBA" id="ARBA00004613"/>
    </source>
</evidence>
<dbReference type="InterPro" id="IPR026823">
    <property type="entry name" value="cEGF"/>
</dbReference>
<dbReference type="Gene3D" id="2.170.300.10">
    <property type="entry name" value="Tie2 ligand-binding domain superfamily"/>
    <property type="match status" value="2"/>
</dbReference>
<dbReference type="Proteomes" id="UP001274896">
    <property type="component" value="Unassembled WGS sequence"/>
</dbReference>
<dbReference type="InterPro" id="IPR000742">
    <property type="entry name" value="EGF"/>
</dbReference>